<proteinExistence type="predicted"/>
<name>A0AA38SKC9_9ASTR</name>
<evidence type="ECO:0000259" key="2">
    <source>
        <dbReference type="Pfam" id="PF14303"/>
    </source>
</evidence>
<accession>A0AA38SKC9</accession>
<dbReference type="PANTHER" id="PTHR45023">
    <property type="match status" value="1"/>
</dbReference>
<protein>
    <recommendedName>
        <fullName evidence="2">No apical meristem-associated C-terminal domain-containing protein</fullName>
    </recommendedName>
</protein>
<dbReference type="Pfam" id="PF14303">
    <property type="entry name" value="NAM-associated"/>
    <property type="match status" value="1"/>
</dbReference>
<dbReference type="EMBL" id="JARYMX010000006">
    <property type="protein sequence ID" value="KAJ9543489.1"/>
    <property type="molecule type" value="Genomic_DNA"/>
</dbReference>
<evidence type="ECO:0000256" key="1">
    <source>
        <dbReference type="SAM" id="MobiDB-lite"/>
    </source>
</evidence>
<gene>
    <name evidence="3" type="ORF">OSB04_023196</name>
</gene>
<feature type="region of interest" description="Disordered" evidence="1">
    <location>
        <begin position="141"/>
        <end position="210"/>
    </location>
</feature>
<keyword evidence="4" id="KW-1185">Reference proteome</keyword>
<dbReference type="AlphaFoldDB" id="A0AA38SKC9"/>
<evidence type="ECO:0000313" key="3">
    <source>
        <dbReference type="EMBL" id="KAJ9543489.1"/>
    </source>
</evidence>
<dbReference type="Proteomes" id="UP001172457">
    <property type="component" value="Chromosome 6"/>
</dbReference>
<sequence length="283" mass="31366">MHWVTSLGPTPTTGKALCKPWSLEEEIALAKAWVEVSEDSTVGNYRNKENFWGAVKADFDKRVHYDLNVRSGDAILTKAKMLLSTVAKFACIYNNPSNARRSGKSDVDKLARAKDRFHSEYHKAFTHEHAWTQVKDSPKFDAVKMQDPRNIRAPTYKRSKTSETPTDFPGESDARTHHVDVDNDDLPSPTKRSRPMGRNAARHVGSSTTAASIDSVSNIATSLEAIAINTRSIMGSINNRQRSVDLKTFMAPNDHLTGIQLQIMLVAKILVMVKASVGPSCLT</sequence>
<dbReference type="PANTHER" id="PTHR45023:SF14">
    <property type="entry name" value="GLUTATHIONE TRANSFERASE"/>
    <property type="match status" value="1"/>
</dbReference>
<comment type="caution">
    <text evidence="3">The sequence shown here is derived from an EMBL/GenBank/DDBJ whole genome shotgun (WGS) entry which is preliminary data.</text>
</comment>
<evidence type="ECO:0000313" key="4">
    <source>
        <dbReference type="Proteomes" id="UP001172457"/>
    </source>
</evidence>
<dbReference type="InterPro" id="IPR029466">
    <property type="entry name" value="NAM-associated_C"/>
</dbReference>
<feature type="compositionally biased region" description="Basic and acidic residues" evidence="1">
    <location>
        <begin position="172"/>
        <end position="181"/>
    </location>
</feature>
<organism evidence="3 4">
    <name type="scientific">Centaurea solstitialis</name>
    <name type="common">yellow star-thistle</name>
    <dbReference type="NCBI Taxonomy" id="347529"/>
    <lineage>
        <taxon>Eukaryota</taxon>
        <taxon>Viridiplantae</taxon>
        <taxon>Streptophyta</taxon>
        <taxon>Embryophyta</taxon>
        <taxon>Tracheophyta</taxon>
        <taxon>Spermatophyta</taxon>
        <taxon>Magnoliopsida</taxon>
        <taxon>eudicotyledons</taxon>
        <taxon>Gunneridae</taxon>
        <taxon>Pentapetalae</taxon>
        <taxon>asterids</taxon>
        <taxon>campanulids</taxon>
        <taxon>Asterales</taxon>
        <taxon>Asteraceae</taxon>
        <taxon>Carduoideae</taxon>
        <taxon>Cardueae</taxon>
        <taxon>Centaureinae</taxon>
        <taxon>Centaurea</taxon>
    </lineage>
</organism>
<feature type="compositionally biased region" description="Basic and acidic residues" evidence="1">
    <location>
        <begin position="141"/>
        <end position="150"/>
    </location>
</feature>
<reference evidence="3" key="1">
    <citation type="submission" date="2023-03" db="EMBL/GenBank/DDBJ databases">
        <title>Chromosome-scale reference genome and RAD-based genetic map of yellow starthistle (Centaurea solstitialis) reveal putative structural variation and QTLs associated with invader traits.</title>
        <authorList>
            <person name="Reatini B."/>
            <person name="Cang F.A."/>
            <person name="Jiang Q."/>
            <person name="Mckibben M.T.W."/>
            <person name="Barker M.S."/>
            <person name="Rieseberg L.H."/>
            <person name="Dlugosch K.M."/>
        </authorList>
    </citation>
    <scope>NUCLEOTIDE SEQUENCE</scope>
    <source>
        <strain evidence="3">CAN-66</strain>
        <tissue evidence="3">Leaf</tissue>
    </source>
</reference>
<feature type="domain" description="No apical meristem-associated C-terminal" evidence="2">
    <location>
        <begin position="123"/>
        <end position="231"/>
    </location>
</feature>